<feature type="transmembrane region" description="Helical" evidence="1">
    <location>
        <begin position="78"/>
        <end position="97"/>
    </location>
</feature>
<name>A0ABY8L9K7_9FLAO</name>
<protein>
    <submittedName>
        <fullName evidence="2">Uncharacterized protein</fullName>
    </submittedName>
</protein>
<organism evidence="2 3">
    <name type="scientific">Tenacibaculum tangerinum</name>
    <dbReference type="NCBI Taxonomy" id="3038772"/>
    <lineage>
        <taxon>Bacteria</taxon>
        <taxon>Pseudomonadati</taxon>
        <taxon>Bacteroidota</taxon>
        <taxon>Flavobacteriia</taxon>
        <taxon>Flavobacteriales</taxon>
        <taxon>Flavobacteriaceae</taxon>
        <taxon>Tenacibaculum</taxon>
    </lineage>
</organism>
<reference evidence="2 3" key="1">
    <citation type="submission" date="2023-04" db="EMBL/GenBank/DDBJ databases">
        <title>Tenacibaculum tangerinum sp. nov., isolated from sea tidal flat of South Korea.</title>
        <authorList>
            <person name="Lee S.H."/>
            <person name="Kim J.-J."/>
        </authorList>
    </citation>
    <scope>NUCLEOTIDE SEQUENCE [LARGE SCALE GENOMIC DNA]</scope>
    <source>
        <strain evidence="2 3">GRR-S3-23</strain>
    </source>
</reference>
<keyword evidence="1" id="KW-1133">Transmembrane helix</keyword>
<keyword evidence="1" id="KW-0472">Membrane</keyword>
<proteinExistence type="predicted"/>
<gene>
    <name evidence="2" type="ORF">P8625_05965</name>
</gene>
<keyword evidence="1" id="KW-0812">Transmembrane</keyword>
<feature type="transmembrane region" description="Helical" evidence="1">
    <location>
        <begin position="125"/>
        <end position="144"/>
    </location>
</feature>
<keyword evidence="3" id="KW-1185">Reference proteome</keyword>
<dbReference type="Proteomes" id="UP001232001">
    <property type="component" value="Chromosome"/>
</dbReference>
<evidence type="ECO:0000313" key="2">
    <source>
        <dbReference type="EMBL" id="WGH76700.1"/>
    </source>
</evidence>
<accession>A0ABY8L9K7</accession>
<dbReference type="EMBL" id="CP122539">
    <property type="protein sequence ID" value="WGH76700.1"/>
    <property type="molecule type" value="Genomic_DNA"/>
</dbReference>
<sequence>MEVSELFNRNESVFEHKTHTTRAILFPLILWLLFVNVDSISFWLGITLFIIDLIVLGIDAFSEKDSRKSIGGLPRWEYILHLFVNSFHFASILLVIATRIEITEFNIKINETLNNSFGQQLTKTIAVNIIPGAILMALTHLILLHPKGIQIWKFIRNRNKQSR</sequence>
<dbReference type="RefSeq" id="WP_279652563.1">
    <property type="nucleotide sequence ID" value="NZ_CP122539.1"/>
</dbReference>
<evidence type="ECO:0000256" key="1">
    <source>
        <dbReference type="SAM" id="Phobius"/>
    </source>
</evidence>
<evidence type="ECO:0000313" key="3">
    <source>
        <dbReference type="Proteomes" id="UP001232001"/>
    </source>
</evidence>
<feature type="transmembrane region" description="Helical" evidence="1">
    <location>
        <begin position="40"/>
        <end position="58"/>
    </location>
</feature>